<evidence type="ECO:0000256" key="5">
    <source>
        <dbReference type="ARBA" id="ARBA00023239"/>
    </source>
</evidence>
<comment type="catalytic activity">
    <reaction evidence="7">
        <text>a peptidoglycan chain = a peptidoglycan chain with N-acetyl-1,6-anhydromuramyl-[peptide] at the reducing end + a peptidoglycan chain with N-acetylglucosamine at the non-reducing end.</text>
        <dbReference type="EC" id="4.2.2.29"/>
    </reaction>
</comment>
<organism evidence="8">
    <name type="scientific">uncultured bacterium B19D1_C12D4_E9D6</name>
    <dbReference type="NCBI Taxonomy" id="1329637"/>
    <lineage>
        <taxon>Bacteria</taxon>
        <taxon>environmental samples</taxon>
    </lineage>
</organism>
<feature type="site" description="Important for catalytic activity" evidence="7">
    <location>
        <position position="238"/>
    </location>
</feature>
<evidence type="ECO:0000256" key="4">
    <source>
        <dbReference type="ARBA" id="ARBA00023136"/>
    </source>
</evidence>
<dbReference type="PANTHER" id="PTHR30518:SF2">
    <property type="entry name" value="ENDOLYTIC MUREIN TRANSGLYCOSYLASE"/>
    <property type="match status" value="1"/>
</dbReference>
<dbReference type="EMBL" id="KC810034">
    <property type="protein sequence ID" value="AGO87491.1"/>
    <property type="molecule type" value="Genomic_DNA"/>
</dbReference>
<dbReference type="Gene3D" id="3.30.1490.480">
    <property type="entry name" value="Endolytic murein transglycosylase"/>
    <property type="match status" value="1"/>
</dbReference>
<reference evidence="8" key="1">
    <citation type="submission" date="2013-03" db="EMBL/GenBank/DDBJ databases">
        <authorList>
            <person name="Ballestriero F."/>
        </authorList>
    </citation>
    <scope>NUCLEOTIDE SEQUENCE</scope>
</reference>
<comment type="function">
    <text evidence="7">Functions as a peptidoglycan terminase that cleaves nascent peptidoglycan strands endolytically to terminate their elongation.</text>
</comment>
<dbReference type="NCBIfam" id="TIGR00247">
    <property type="entry name" value="endolytic transglycosylase MltG"/>
    <property type="match status" value="1"/>
</dbReference>
<dbReference type="Gene3D" id="3.30.160.60">
    <property type="entry name" value="Classic Zinc Finger"/>
    <property type="match status" value="1"/>
</dbReference>
<protein>
    <recommendedName>
        <fullName evidence="7">Endolytic murein transglycosylase</fullName>
        <ecNumber evidence="7">4.2.2.29</ecNumber>
    </recommendedName>
    <alternativeName>
        <fullName evidence="7">Peptidoglycan lytic transglycosylase</fullName>
    </alternativeName>
    <alternativeName>
        <fullName evidence="7">Peptidoglycan polymerization terminase</fullName>
    </alternativeName>
</protein>
<dbReference type="GO" id="GO:0009252">
    <property type="term" value="P:peptidoglycan biosynthetic process"/>
    <property type="evidence" value="ECO:0007669"/>
    <property type="project" value="UniProtKB-UniRule"/>
</dbReference>
<dbReference type="EC" id="4.2.2.29" evidence="7"/>
<dbReference type="GO" id="GO:0071555">
    <property type="term" value="P:cell wall organization"/>
    <property type="evidence" value="ECO:0007669"/>
    <property type="project" value="UniProtKB-KW"/>
</dbReference>
<dbReference type="GO" id="GO:0005886">
    <property type="term" value="C:plasma membrane"/>
    <property type="evidence" value="ECO:0007669"/>
    <property type="project" value="UniProtKB-SubCell"/>
</dbReference>
<keyword evidence="4 7" id="KW-0472">Membrane</keyword>
<dbReference type="PANTHER" id="PTHR30518">
    <property type="entry name" value="ENDOLYTIC MUREIN TRANSGLYCOSYLASE"/>
    <property type="match status" value="1"/>
</dbReference>
<evidence type="ECO:0000256" key="2">
    <source>
        <dbReference type="ARBA" id="ARBA00022692"/>
    </source>
</evidence>
<sequence>MSFCMLALDIIGQACPEFRMFANLVKRLIVVLFVSGVAVAGTGYWYFQEALSKPLTFGESIFTIKRGDTLSGISELLLQKGIIREPWSLRLLGRQQGNSNAIKAGEYELPETLTLREFYDRIVAGKGQVDMRVTIVEGWTFKLMRQALDGADKLVHLTSGLRDEEVMQQLGYPGQHPEGRFYPDTYYYRSGDSDLNILKKAYSLMQKKLDEAWAQRTPEMLLDSPYEALILASIIEKETQLRDEQPEIAGVLMNRLKKGMRLQTDSTVIYGIGDAYNGDITRKHLKTDTPYNTYTRGGLIPTPISLPGEGSLLATVKPATTRNYYFVAKGGGRHHFSRTLKEHNAAVQKYIFGK</sequence>
<dbReference type="AlphaFoldDB" id="S4W434"/>
<name>S4W434_9BACT</name>
<gene>
    <name evidence="7" type="primary">mltG</name>
</gene>
<accession>S4W434</accession>
<evidence type="ECO:0000313" key="8">
    <source>
        <dbReference type="EMBL" id="AGO87491.1"/>
    </source>
</evidence>
<keyword evidence="2 7" id="KW-0812">Transmembrane</keyword>
<keyword evidence="5 7" id="KW-0456">Lyase</keyword>
<dbReference type="Pfam" id="PF02618">
    <property type="entry name" value="YceG"/>
    <property type="match status" value="1"/>
</dbReference>
<comment type="similarity">
    <text evidence="7">Belongs to the transglycosylase MltG family.</text>
</comment>
<dbReference type="HAMAP" id="MF_02065">
    <property type="entry name" value="MltG"/>
    <property type="match status" value="1"/>
</dbReference>
<feature type="transmembrane region" description="Helical" evidence="7">
    <location>
        <begin position="28"/>
        <end position="47"/>
    </location>
</feature>
<dbReference type="CDD" id="cd08010">
    <property type="entry name" value="MltG_like"/>
    <property type="match status" value="1"/>
</dbReference>
<dbReference type="InterPro" id="IPR003770">
    <property type="entry name" value="MLTG-like"/>
</dbReference>
<evidence type="ECO:0000256" key="3">
    <source>
        <dbReference type="ARBA" id="ARBA00022989"/>
    </source>
</evidence>
<keyword evidence="1 7" id="KW-1003">Cell membrane</keyword>
<keyword evidence="6 7" id="KW-0961">Cell wall biogenesis/degradation</keyword>
<evidence type="ECO:0000256" key="7">
    <source>
        <dbReference type="HAMAP-Rule" id="MF_02065"/>
    </source>
</evidence>
<evidence type="ECO:0000256" key="6">
    <source>
        <dbReference type="ARBA" id="ARBA00023316"/>
    </source>
</evidence>
<evidence type="ECO:0000256" key="1">
    <source>
        <dbReference type="ARBA" id="ARBA00022475"/>
    </source>
</evidence>
<proteinExistence type="inferred from homology"/>
<dbReference type="GO" id="GO:0008932">
    <property type="term" value="F:lytic endotransglycosylase activity"/>
    <property type="evidence" value="ECO:0007669"/>
    <property type="project" value="UniProtKB-UniRule"/>
</dbReference>
<keyword evidence="3 7" id="KW-1133">Transmembrane helix</keyword>
<comment type="subcellular location">
    <subcellularLocation>
        <location evidence="7">Cell membrane</location>
        <topology evidence="7">Single-pass membrane protein</topology>
    </subcellularLocation>
</comment>